<evidence type="ECO:0000313" key="3">
    <source>
        <dbReference type="EMBL" id="TDQ05346.1"/>
    </source>
</evidence>
<name>A0A4R6SLL2_LABRH</name>
<comment type="caution">
    <text evidence="3">The sequence shown here is derived from an EMBL/GenBank/DDBJ whole genome shotgun (WGS) entry which is preliminary data.</text>
</comment>
<evidence type="ECO:0000256" key="1">
    <source>
        <dbReference type="SAM" id="MobiDB-lite"/>
    </source>
</evidence>
<feature type="compositionally biased region" description="Basic and acidic residues" evidence="1">
    <location>
        <begin position="35"/>
        <end position="48"/>
    </location>
</feature>
<evidence type="ECO:0000313" key="4">
    <source>
        <dbReference type="Proteomes" id="UP000295444"/>
    </source>
</evidence>
<keyword evidence="2" id="KW-1133">Transmembrane helix</keyword>
<feature type="compositionally biased region" description="Basic and acidic residues" evidence="1">
    <location>
        <begin position="89"/>
        <end position="100"/>
    </location>
</feature>
<keyword evidence="4" id="KW-1185">Reference proteome</keyword>
<gene>
    <name evidence="3" type="ORF">EV186_1011316</name>
</gene>
<feature type="transmembrane region" description="Helical" evidence="2">
    <location>
        <begin position="119"/>
        <end position="140"/>
    </location>
</feature>
<dbReference type="EMBL" id="SNXZ01000001">
    <property type="protein sequence ID" value="TDQ05346.1"/>
    <property type="molecule type" value="Genomic_DNA"/>
</dbReference>
<feature type="region of interest" description="Disordered" evidence="1">
    <location>
        <begin position="1"/>
        <end position="65"/>
    </location>
</feature>
<accession>A0A4R6SLL2</accession>
<feature type="compositionally biased region" description="Basic and acidic residues" evidence="1">
    <location>
        <begin position="1"/>
        <end position="11"/>
    </location>
</feature>
<dbReference type="Proteomes" id="UP000295444">
    <property type="component" value="Unassembled WGS sequence"/>
</dbReference>
<protein>
    <submittedName>
        <fullName evidence="3">Uncharacterized protein</fullName>
    </submittedName>
</protein>
<feature type="region of interest" description="Disordered" evidence="1">
    <location>
        <begin position="82"/>
        <end position="104"/>
    </location>
</feature>
<proteinExistence type="predicted"/>
<sequence>MSSADDPEKLLAEALRAQAASTPLPDKPLPGKPLPVKEPETETVKNAEDPVVEDSAVEDPLDEHPIDEHRVQVSGYGLLSGSQHLGYTRPDDTEQVDPARGRAGQTATLRSHRQVDVGVILLLALVLGLAAGAVVGLVTLL</sequence>
<organism evidence="3 4">
    <name type="scientific">Labedaea rhizosphaerae</name>
    <dbReference type="NCBI Taxonomy" id="598644"/>
    <lineage>
        <taxon>Bacteria</taxon>
        <taxon>Bacillati</taxon>
        <taxon>Actinomycetota</taxon>
        <taxon>Actinomycetes</taxon>
        <taxon>Pseudonocardiales</taxon>
        <taxon>Pseudonocardiaceae</taxon>
        <taxon>Labedaea</taxon>
    </lineage>
</organism>
<keyword evidence="2" id="KW-0472">Membrane</keyword>
<dbReference type="AlphaFoldDB" id="A0A4R6SLL2"/>
<feature type="compositionally biased region" description="Acidic residues" evidence="1">
    <location>
        <begin position="50"/>
        <end position="61"/>
    </location>
</feature>
<evidence type="ECO:0000256" key="2">
    <source>
        <dbReference type="SAM" id="Phobius"/>
    </source>
</evidence>
<reference evidence="3 4" key="1">
    <citation type="submission" date="2019-03" db="EMBL/GenBank/DDBJ databases">
        <title>Genomic Encyclopedia of Type Strains, Phase IV (KMG-IV): sequencing the most valuable type-strain genomes for metagenomic binning, comparative biology and taxonomic classification.</title>
        <authorList>
            <person name="Goeker M."/>
        </authorList>
    </citation>
    <scope>NUCLEOTIDE SEQUENCE [LARGE SCALE GENOMIC DNA]</scope>
    <source>
        <strain evidence="3 4">DSM 45361</strain>
    </source>
</reference>
<keyword evidence="2" id="KW-0812">Transmembrane</keyword>
<dbReference type="RefSeq" id="WP_133848110.1">
    <property type="nucleotide sequence ID" value="NZ_SNXZ01000001.1"/>
</dbReference>